<feature type="domain" description="TonB-dependent receptor-like beta-barrel" evidence="12">
    <location>
        <begin position="478"/>
        <end position="905"/>
    </location>
</feature>
<dbReference type="InterPro" id="IPR000531">
    <property type="entry name" value="Beta-barrel_TonB"/>
</dbReference>
<keyword evidence="14" id="KW-0675">Receptor</keyword>
<feature type="region of interest" description="Disordered" evidence="10">
    <location>
        <begin position="34"/>
        <end position="60"/>
    </location>
</feature>
<accession>A0AA35Y2K6</accession>
<dbReference type="GO" id="GO:0009279">
    <property type="term" value="C:cell outer membrane"/>
    <property type="evidence" value="ECO:0007669"/>
    <property type="project" value="UniProtKB-SubCell"/>
</dbReference>
<feature type="signal peptide" evidence="11">
    <location>
        <begin position="1"/>
        <end position="23"/>
    </location>
</feature>
<evidence type="ECO:0000256" key="10">
    <source>
        <dbReference type="SAM" id="MobiDB-lite"/>
    </source>
</evidence>
<dbReference type="NCBIfam" id="TIGR01782">
    <property type="entry name" value="TonB-Xanth-Caul"/>
    <property type="match status" value="1"/>
</dbReference>
<comment type="caution">
    <text evidence="14">The sequence shown here is derived from an EMBL/GenBank/DDBJ whole genome shotgun (WGS) entry which is preliminary data.</text>
</comment>
<dbReference type="Gene3D" id="2.40.170.20">
    <property type="entry name" value="TonB-dependent receptor, beta-barrel domain"/>
    <property type="match status" value="1"/>
</dbReference>
<dbReference type="InterPro" id="IPR010104">
    <property type="entry name" value="TonB_rcpt_bac"/>
</dbReference>
<dbReference type="SUPFAM" id="SSF56935">
    <property type="entry name" value="Porins"/>
    <property type="match status" value="1"/>
</dbReference>
<proteinExistence type="inferred from homology"/>
<comment type="similarity">
    <text evidence="8 9">Belongs to the TonB-dependent receptor family.</text>
</comment>
<dbReference type="InterPro" id="IPR012910">
    <property type="entry name" value="Plug_dom"/>
</dbReference>
<evidence type="ECO:0000256" key="1">
    <source>
        <dbReference type="ARBA" id="ARBA00004571"/>
    </source>
</evidence>
<evidence type="ECO:0000313" key="14">
    <source>
        <dbReference type="EMBL" id="CAI9119374.1"/>
    </source>
</evidence>
<keyword evidence="7 8" id="KW-0998">Cell outer membrane</keyword>
<keyword evidence="2 8" id="KW-0813">Transport</keyword>
<gene>
    <name evidence="14" type="ORF">LMG32879_000188</name>
</gene>
<dbReference type="InterPro" id="IPR036942">
    <property type="entry name" value="Beta-barrel_TonB_sf"/>
</dbReference>
<keyword evidence="6 8" id="KW-0472">Membrane</keyword>
<evidence type="ECO:0000313" key="15">
    <source>
        <dbReference type="Proteomes" id="UP001176960"/>
    </source>
</evidence>
<dbReference type="Pfam" id="PF00593">
    <property type="entry name" value="TonB_dep_Rec_b-barrel"/>
    <property type="match status" value="1"/>
</dbReference>
<keyword evidence="4 8" id="KW-0812">Transmembrane</keyword>
<dbReference type="CDD" id="cd01347">
    <property type="entry name" value="ligand_gated_channel"/>
    <property type="match status" value="1"/>
</dbReference>
<evidence type="ECO:0000256" key="8">
    <source>
        <dbReference type="PROSITE-ProRule" id="PRU01360"/>
    </source>
</evidence>
<feature type="domain" description="TonB-dependent receptor plug" evidence="13">
    <location>
        <begin position="116"/>
        <end position="227"/>
    </location>
</feature>
<evidence type="ECO:0000256" key="7">
    <source>
        <dbReference type="ARBA" id="ARBA00023237"/>
    </source>
</evidence>
<evidence type="ECO:0000256" key="3">
    <source>
        <dbReference type="ARBA" id="ARBA00022452"/>
    </source>
</evidence>
<organism evidence="14 15">
    <name type="scientific">Brytella acorum</name>
    <dbReference type="NCBI Taxonomy" id="2959299"/>
    <lineage>
        <taxon>Bacteria</taxon>
        <taxon>Pseudomonadati</taxon>
        <taxon>Pseudomonadota</taxon>
        <taxon>Alphaproteobacteria</taxon>
        <taxon>Acetobacterales</taxon>
        <taxon>Acetobacteraceae</taxon>
        <taxon>Brytella</taxon>
    </lineage>
</organism>
<evidence type="ECO:0000256" key="5">
    <source>
        <dbReference type="ARBA" id="ARBA00023077"/>
    </source>
</evidence>
<dbReference type="InterPro" id="IPR039426">
    <property type="entry name" value="TonB-dep_rcpt-like"/>
</dbReference>
<dbReference type="PANTHER" id="PTHR40980">
    <property type="entry name" value="PLUG DOMAIN-CONTAINING PROTEIN"/>
    <property type="match status" value="1"/>
</dbReference>
<dbReference type="PANTHER" id="PTHR40980:SF3">
    <property type="entry name" value="TONB-DEPENDENT RECEPTOR-LIKE BETA-BARREL DOMAIN-CONTAINING PROTEIN"/>
    <property type="match status" value="1"/>
</dbReference>
<dbReference type="Pfam" id="PF07715">
    <property type="entry name" value="Plug"/>
    <property type="match status" value="1"/>
</dbReference>
<dbReference type="AlphaFoldDB" id="A0AA35Y2K6"/>
<evidence type="ECO:0000259" key="13">
    <source>
        <dbReference type="Pfam" id="PF07715"/>
    </source>
</evidence>
<evidence type="ECO:0000256" key="11">
    <source>
        <dbReference type="SAM" id="SignalP"/>
    </source>
</evidence>
<keyword evidence="5 9" id="KW-0798">TonB box</keyword>
<sequence length="938" mass="103031">MKLRARKIALLTTTLAWPACALAAQTSAPVSTDTVHTGKVRTHARSVKTSAHPPAVTQDAPHTVPALKTAPAANATVPAAVTPTMGNTARNAVPAAENISVTGLRRSIQQDIALKRRANAVVDVITAQDVGRFPNLNVAEAMAHLPGVSVDHLFGEGEKVSINGTDPALNRIFIDGHDVASADWGGNPNDPTSRSFNYSFLAPDVINTLEVYKSSEARLDEGSLGGTVIVKTRKPLDMKANTAMLQAGWLYNSNSGTSNPKGSALWSWHNKKGTFGIMLSGAYQKENLARAGAEFFGYASGSAFSAYNPTITGGTSDDLKNARYPAGINAAYFQQQRERQTYQATAQWRPTEELQFTLSGMVIHGNYTNYNQSEYIDPTWAAASVQSVTVRKGLVTNATFGQTSSALPAAELDSIYRKDPMGNYSINFAPQWDHGPWHLKADAGYTRAVGGADPYYMLTAKSTVPFSYSFTGKSTSINYAQSPTDPATFSRNGVTTQTVNGQQVTGINVGGAEWDMTYDKEVYGQFSMTRDLNISFLKDIQFGAKYVDHDNLIQASSVSYYANDGFNLGDLNYVLTPNGIFDGLNISGNGTQYASVPKGEVEKYLSSQQTIWGGTDFGASEDVREQIAAGFAQLDFEGHRWRGNLGIRLAETVDNSSYFTTEDSGLTYTRTTSRNAYFRPLPALNLSYDVTHNLLARFSAAEVIARSRYADLAGALTRDDQSQTASGGNPNLKPYQALNLEGSLEWYFGHGDLLAIEGFYRDISNYVLDTTHVENMYNRLRDVVTPYQVTSPINAGGAKVYGFSPSLTWQIWNGFGVRTNYTMAFSDTGANYNMPFLSRHNVTFSPFYEKGKWMTTVNLNYRSNYFNQVGRLNSKDMTAGYMQLDYTLSYNFYKNAVFTFNAQNLLNETYYQYSTVKDAPTAFYKNGRSFNVNISYRF</sequence>
<protein>
    <submittedName>
        <fullName evidence="14">TonB-dependent receptor</fullName>
    </submittedName>
</protein>
<reference evidence="14" key="1">
    <citation type="submission" date="2023-03" db="EMBL/GenBank/DDBJ databases">
        <authorList>
            <person name="Cleenwerck I."/>
        </authorList>
    </citation>
    <scope>NUCLEOTIDE SEQUENCE</scope>
    <source>
        <strain evidence="14">LMG 32879</strain>
    </source>
</reference>
<evidence type="ECO:0000256" key="6">
    <source>
        <dbReference type="ARBA" id="ARBA00023136"/>
    </source>
</evidence>
<dbReference type="EMBL" id="CATKSH010000001">
    <property type="protein sequence ID" value="CAI9119374.1"/>
    <property type="molecule type" value="Genomic_DNA"/>
</dbReference>
<dbReference type="Proteomes" id="UP001176960">
    <property type="component" value="Unassembled WGS sequence"/>
</dbReference>
<keyword evidence="3 8" id="KW-1134">Transmembrane beta strand</keyword>
<dbReference type="Gene3D" id="2.170.130.10">
    <property type="entry name" value="TonB-dependent receptor, plug domain"/>
    <property type="match status" value="1"/>
</dbReference>
<evidence type="ECO:0000256" key="9">
    <source>
        <dbReference type="RuleBase" id="RU003357"/>
    </source>
</evidence>
<dbReference type="PROSITE" id="PS52016">
    <property type="entry name" value="TONB_DEPENDENT_REC_3"/>
    <property type="match status" value="1"/>
</dbReference>
<name>A0AA35Y2K6_9PROT</name>
<evidence type="ECO:0000256" key="2">
    <source>
        <dbReference type="ARBA" id="ARBA00022448"/>
    </source>
</evidence>
<keyword evidence="15" id="KW-1185">Reference proteome</keyword>
<keyword evidence="11" id="KW-0732">Signal</keyword>
<dbReference type="InterPro" id="IPR037066">
    <property type="entry name" value="Plug_dom_sf"/>
</dbReference>
<evidence type="ECO:0000259" key="12">
    <source>
        <dbReference type="Pfam" id="PF00593"/>
    </source>
</evidence>
<dbReference type="RefSeq" id="WP_289842311.1">
    <property type="nucleotide sequence ID" value="NZ_CATKSH010000001.1"/>
</dbReference>
<evidence type="ECO:0000256" key="4">
    <source>
        <dbReference type="ARBA" id="ARBA00022692"/>
    </source>
</evidence>
<comment type="subcellular location">
    <subcellularLocation>
        <location evidence="1 8">Cell outer membrane</location>
        <topology evidence="1 8">Multi-pass membrane protein</topology>
    </subcellularLocation>
</comment>
<feature type="chain" id="PRO_5041209196" evidence="11">
    <location>
        <begin position="24"/>
        <end position="938"/>
    </location>
</feature>